<dbReference type="PANTHER" id="PTHR43214">
    <property type="entry name" value="TWO-COMPONENT RESPONSE REGULATOR"/>
    <property type="match status" value="1"/>
</dbReference>
<keyword evidence="9" id="KW-1185">Reference proteome</keyword>
<dbReference type="InterPro" id="IPR000792">
    <property type="entry name" value="Tscrpt_reg_LuxR_C"/>
</dbReference>
<dbReference type="RefSeq" id="WP_241712762.1">
    <property type="nucleotide sequence ID" value="NZ_JALBUF010000003.1"/>
</dbReference>
<dbReference type="Pfam" id="PF00196">
    <property type="entry name" value="GerE"/>
    <property type="match status" value="1"/>
</dbReference>
<dbReference type="GO" id="GO:0000160">
    <property type="term" value="P:phosphorelay signal transduction system"/>
    <property type="evidence" value="ECO:0007669"/>
    <property type="project" value="InterPro"/>
</dbReference>
<dbReference type="SMART" id="SM00448">
    <property type="entry name" value="REC"/>
    <property type="match status" value="1"/>
</dbReference>
<keyword evidence="2" id="KW-0805">Transcription regulation</keyword>
<dbReference type="PROSITE" id="PS50043">
    <property type="entry name" value="HTH_LUXR_2"/>
    <property type="match status" value="1"/>
</dbReference>
<evidence type="ECO:0000256" key="5">
    <source>
        <dbReference type="PROSITE-ProRule" id="PRU00169"/>
    </source>
</evidence>
<dbReference type="InterPro" id="IPR058245">
    <property type="entry name" value="NreC/VraR/RcsB-like_REC"/>
</dbReference>
<evidence type="ECO:0000256" key="3">
    <source>
        <dbReference type="ARBA" id="ARBA00023125"/>
    </source>
</evidence>
<gene>
    <name evidence="8" type="primary">liaR</name>
    <name evidence="8" type="ORF">MM817_01294</name>
</gene>
<dbReference type="EMBL" id="JALBUF010000003">
    <property type="protein sequence ID" value="MCI0183024.1"/>
    <property type="molecule type" value="Genomic_DNA"/>
</dbReference>
<organism evidence="8 9">
    <name type="scientific">Sulfoacidibacillus ferrooxidans</name>
    <dbReference type="NCBI Taxonomy" id="2005001"/>
    <lineage>
        <taxon>Bacteria</taxon>
        <taxon>Bacillati</taxon>
        <taxon>Bacillota</taxon>
        <taxon>Bacilli</taxon>
        <taxon>Bacillales</taxon>
        <taxon>Alicyclobacillaceae</taxon>
        <taxon>Sulfoacidibacillus</taxon>
    </lineage>
</organism>
<dbReference type="PROSITE" id="PS50110">
    <property type="entry name" value="RESPONSE_REGULATORY"/>
    <property type="match status" value="1"/>
</dbReference>
<comment type="caution">
    <text evidence="8">The sequence shown here is derived from an EMBL/GenBank/DDBJ whole genome shotgun (WGS) entry which is preliminary data.</text>
</comment>
<dbReference type="Pfam" id="PF00072">
    <property type="entry name" value="Response_reg"/>
    <property type="match status" value="1"/>
</dbReference>
<dbReference type="PRINTS" id="PR00038">
    <property type="entry name" value="HTHLUXR"/>
</dbReference>
<dbReference type="PROSITE" id="PS00622">
    <property type="entry name" value="HTH_LUXR_1"/>
    <property type="match status" value="1"/>
</dbReference>
<evidence type="ECO:0000259" key="7">
    <source>
        <dbReference type="PROSITE" id="PS50110"/>
    </source>
</evidence>
<keyword evidence="3" id="KW-0238">DNA-binding</keyword>
<dbReference type="InterPro" id="IPR016032">
    <property type="entry name" value="Sig_transdc_resp-reg_C-effctor"/>
</dbReference>
<dbReference type="Gene3D" id="3.40.50.2300">
    <property type="match status" value="1"/>
</dbReference>
<evidence type="ECO:0000313" key="8">
    <source>
        <dbReference type="EMBL" id="MCI0183024.1"/>
    </source>
</evidence>
<proteinExistence type="predicted"/>
<keyword evidence="4" id="KW-0804">Transcription</keyword>
<dbReference type="InterPro" id="IPR039420">
    <property type="entry name" value="WalR-like"/>
</dbReference>
<dbReference type="AlphaFoldDB" id="A0A9X2ABR0"/>
<accession>A0A9X2ABR0</accession>
<dbReference type="SUPFAM" id="SSF46894">
    <property type="entry name" value="C-terminal effector domain of the bipartite response regulators"/>
    <property type="match status" value="1"/>
</dbReference>
<reference evidence="8" key="1">
    <citation type="submission" date="2022-03" db="EMBL/GenBank/DDBJ databases">
        <title>Draft Genome Sequence of Firmicute Strain S0AB, a Heterotrophic Iron/Sulfur-Oxidizing Extreme Acidophile.</title>
        <authorList>
            <person name="Vergara E."/>
            <person name="Pakostova E."/>
            <person name="Johnson D.B."/>
            <person name="Holmes D.S."/>
        </authorList>
    </citation>
    <scope>NUCLEOTIDE SEQUENCE</scope>
    <source>
        <strain evidence="8">S0AB</strain>
    </source>
</reference>
<dbReference type="GO" id="GO:0006355">
    <property type="term" value="P:regulation of DNA-templated transcription"/>
    <property type="evidence" value="ECO:0007669"/>
    <property type="project" value="InterPro"/>
</dbReference>
<evidence type="ECO:0000256" key="1">
    <source>
        <dbReference type="ARBA" id="ARBA00022553"/>
    </source>
</evidence>
<sequence length="210" mass="22605">MTIRVLLADDHAVVRMGLAAVLTTSTDFQVIAEAGDGEQAVDLVMTRDVDVLLLDLLMPKLDGVAVIRRIRASGKVTPIVVLTSSVEDTHVFAALQAGATSYLLKTSSAQEIRTALIRAVAGKSTLSSDVQRQVVMQLQNPSMSNGLDALTDRERQVLEVLASGKSNQQIADILHIGLKTVKSHVSNIFIKLDVEDRTQAAIFAIRHGLV</sequence>
<evidence type="ECO:0000256" key="4">
    <source>
        <dbReference type="ARBA" id="ARBA00023163"/>
    </source>
</evidence>
<protein>
    <submittedName>
        <fullName evidence="8">Transcriptional regulatory protein LiaR</fullName>
    </submittedName>
</protein>
<evidence type="ECO:0000259" key="6">
    <source>
        <dbReference type="PROSITE" id="PS50043"/>
    </source>
</evidence>
<dbReference type="CDD" id="cd17535">
    <property type="entry name" value="REC_NarL-like"/>
    <property type="match status" value="1"/>
</dbReference>
<evidence type="ECO:0000256" key="2">
    <source>
        <dbReference type="ARBA" id="ARBA00023015"/>
    </source>
</evidence>
<evidence type="ECO:0000313" key="9">
    <source>
        <dbReference type="Proteomes" id="UP001139263"/>
    </source>
</evidence>
<keyword evidence="1 5" id="KW-0597">Phosphoprotein</keyword>
<feature type="domain" description="Response regulatory" evidence="7">
    <location>
        <begin position="4"/>
        <end position="120"/>
    </location>
</feature>
<feature type="modified residue" description="4-aspartylphosphate" evidence="5">
    <location>
        <position position="55"/>
    </location>
</feature>
<dbReference type="InterPro" id="IPR011006">
    <property type="entry name" value="CheY-like_superfamily"/>
</dbReference>
<dbReference type="InterPro" id="IPR001789">
    <property type="entry name" value="Sig_transdc_resp-reg_receiver"/>
</dbReference>
<name>A0A9X2ABR0_9BACL</name>
<dbReference type="GO" id="GO:0003677">
    <property type="term" value="F:DNA binding"/>
    <property type="evidence" value="ECO:0007669"/>
    <property type="project" value="UniProtKB-KW"/>
</dbReference>
<dbReference type="SMART" id="SM00421">
    <property type="entry name" value="HTH_LUXR"/>
    <property type="match status" value="1"/>
</dbReference>
<dbReference type="CDD" id="cd06170">
    <property type="entry name" value="LuxR_C_like"/>
    <property type="match status" value="1"/>
</dbReference>
<dbReference type="Proteomes" id="UP001139263">
    <property type="component" value="Unassembled WGS sequence"/>
</dbReference>
<feature type="domain" description="HTH luxR-type" evidence="6">
    <location>
        <begin position="143"/>
        <end position="208"/>
    </location>
</feature>
<dbReference type="SUPFAM" id="SSF52172">
    <property type="entry name" value="CheY-like"/>
    <property type="match status" value="1"/>
</dbReference>